<accession>A0A6G9AVT1</accession>
<organism evidence="1 2">
    <name type="scientific">Spirosoma aureum</name>
    <dbReference type="NCBI Taxonomy" id="2692134"/>
    <lineage>
        <taxon>Bacteria</taxon>
        <taxon>Pseudomonadati</taxon>
        <taxon>Bacteroidota</taxon>
        <taxon>Cytophagia</taxon>
        <taxon>Cytophagales</taxon>
        <taxon>Cytophagaceae</taxon>
        <taxon>Spirosoma</taxon>
    </lineage>
</organism>
<dbReference type="KEGG" id="spib:G8759_29620"/>
<sequence length="59" mass="7371">MTRYAYSQCVLQKVSFDKTLFRKELRKLLYYLSPRERIQLLRWCRYHKPWQQASFSLPV</sequence>
<reference evidence="1 2" key="1">
    <citation type="submission" date="2020-03" db="EMBL/GenBank/DDBJ databases">
        <authorList>
            <person name="Kim M.K."/>
        </authorList>
    </citation>
    <scope>NUCLEOTIDE SEQUENCE [LARGE SCALE GENOMIC DNA]</scope>
    <source>
        <strain evidence="1 2">BT328</strain>
    </source>
</reference>
<evidence type="ECO:0000313" key="2">
    <source>
        <dbReference type="Proteomes" id="UP000501802"/>
    </source>
</evidence>
<dbReference type="RefSeq" id="WP_167216470.1">
    <property type="nucleotide sequence ID" value="NZ_CP050063.1"/>
</dbReference>
<protein>
    <submittedName>
        <fullName evidence="1">Uncharacterized protein</fullName>
    </submittedName>
</protein>
<dbReference type="EMBL" id="CP050063">
    <property type="protein sequence ID" value="QIP16510.1"/>
    <property type="molecule type" value="Genomic_DNA"/>
</dbReference>
<keyword evidence="2" id="KW-1185">Reference proteome</keyword>
<dbReference type="AlphaFoldDB" id="A0A6G9AVT1"/>
<evidence type="ECO:0000313" key="1">
    <source>
        <dbReference type="EMBL" id="QIP16510.1"/>
    </source>
</evidence>
<dbReference type="Proteomes" id="UP000501802">
    <property type="component" value="Chromosome"/>
</dbReference>
<gene>
    <name evidence="1" type="ORF">G8759_29620</name>
</gene>
<name>A0A6G9AVT1_9BACT</name>
<proteinExistence type="predicted"/>